<dbReference type="AlphaFoldDB" id="A0A6N8JI06"/>
<dbReference type="EMBL" id="WRXO01000012">
    <property type="protein sequence ID" value="MVT44604.1"/>
    <property type="molecule type" value="Genomic_DNA"/>
</dbReference>
<reference evidence="1 2" key="1">
    <citation type="submission" date="2019-12" db="EMBL/GenBank/DDBJ databases">
        <title>The draft genomic sequence of strain Chitinophaga oryziterrae JCM 16595.</title>
        <authorList>
            <person name="Zhang X."/>
        </authorList>
    </citation>
    <scope>NUCLEOTIDE SEQUENCE [LARGE SCALE GENOMIC DNA]</scope>
    <source>
        <strain evidence="1 2">JCM 16595</strain>
    </source>
</reference>
<dbReference type="InterPro" id="IPR036237">
    <property type="entry name" value="Xyl_isomerase-like_sf"/>
</dbReference>
<evidence type="ECO:0000313" key="2">
    <source>
        <dbReference type="Proteomes" id="UP000468388"/>
    </source>
</evidence>
<protein>
    <submittedName>
        <fullName evidence="1">Metabolite traffic protein EboE</fullName>
    </submittedName>
</protein>
<evidence type="ECO:0000313" key="1">
    <source>
        <dbReference type="EMBL" id="MVT44604.1"/>
    </source>
</evidence>
<dbReference type="SUPFAM" id="SSF51658">
    <property type="entry name" value="Xylose isomerase-like"/>
    <property type="match status" value="1"/>
</dbReference>
<gene>
    <name evidence="1" type="primary">eboE</name>
    <name evidence="1" type="ORF">GO495_28690</name>
</gene>
<organism evidence="1 2">
    <name type="scientific">Chitinophaga oryziterrae</name>
    <dbReference type="NCBI Taxonomy" id="1031224"/>
    <lineage>
        <taxon>Bacteria</taxon>
        <taxon>Pseudomonadati</taxon>
        <taxon>Bacteroidota</taxon>
        <taxon>Chitinophagia</taxon>
        <taxon>Chitinophagales</taxon>
        <taxon>Chitinophagaceae</taxon>
        <taxon>Chitinophaga</taxon>
    </lineage>
</organism>
<keyword evidence="2" id="KW-1185">Reference proteome</keyword>
<name>A0A6N8JI06_9BACT</name>
<comment type="caution">
    <text evidence="1">The sequence shown here is derived from an EMBL/GenBank/DDBJ whole genome shotgun (WGS) entry which is preliminary data.</text>
</comment>
<dbReference type="NCBIfam" id="NF035939">
    <property type="entry name" value="TIM_EboE"/>
    <property type="match status" value="1"/>
</dbReference>
<dbReference type="OrthoDB" id="9785907at2"/>
<accession>A0A6N8JI06</accession>
<proteinExistence type="predicted"/>
<dbReference type="Proteomes" id="UP000468388">
    <property type="component" value="Unassembled WGS sequence"/>
</dbReference>
<sequence length="403" mass="45918">MQIANSHLTYCTNIHPGENWAAHFEQLQQHIPAIKARVSPEKPFGIGLRLSNTASLELSKEPALNAFKAWLKEHDCYVFTMNGFPYGGFHHTVVKDQVHTPDWTTPERVAYTMRLFRILAALLPDGVEGGISTSPLSYKLWHVRCETERDAIMENATLNMLQIVQQLIGIHRSGGPFMHLDVEPEPDGMLENSAEYVRWFFDYLLPAAIPMLVDKFGFTEEEAAEKVKAHIQLCYDVCHFALVYESPAAVLETMRQYGLRIGKLQISAALKAILPEAGIEREVIVNAFRTFNEPTYLHQVIARTATGYLHYPDLPEAISDADNTAVKEWRSHFHVPVFIGQYGLLSSTQTDIREVLQLQVKQPFTPHLEIETYTWDVLPADLKLPMDQSVSREMEWVLQQLEF</sequence>
<dbReference type="Gene3D" id="3.20.20.150">
    <property type="entry name" value="Divalent-metal-dependent TIM barrel enzymes"/>
    <property type="match status" value="1"/>
</dbReference>
<dbReference type="RefSeq" id="WP_157303395.1">
    <property type="nucleotide sequence ID" value="NZ_BAAAZB010000018.1"/>
</dbReference>